<keyword evidence="8" id="KW-0472">Membrane</keyword>
<evidence type="ECO:0000259" key="9">
    <source>
        <dbReference type="SMART" id="SM00066"/>
    </source>
</evidence>
<feature type="region of interest" description="Disordered" evidence="7">
    <location>
        <begin position="72"/>
        <end position="98"/>
    </location>
</feature>
<dbReference type="GO" id="GO:0006351">
    <property type="term" value="P:DNA-templated transcription"/>
    <property type="evidence" value="ECO:0007669"/>
    <property type="project" value="InterPro"/>
</dbReference>
<name>A0A1Y2EKW5_9PEZI</name>
<comment type="subcellular location">
    <subcellularLocation>
        <location evidence="1">Nucleus</location>
    </subcellularLocation>
</comment>
<keyword evidence="3" id="KW-0805">Transcription regulation</keyword>
<dbReference type="GO" id="GO:0003677">
    <property type="term" value="F:DNA binding"/>
    <property type="evidence" value="ECO:0007669"/>
    <property type="project" value="UniProtKB-KW"/>
</dbReference>
<proteinExistence type="predicted"/>
<keyword evidence="6" id="KW-0539">Nucleus</keyword>
<keyword evidence="12" id="KW-1185">Reference proteome</keyword>
<dbReference type="InterPro" id="IPR050987">
    <property type="entry name" value="AtrR-like"/>
</dbReference>
<keyword evidence="2" id="KW-0479">Metal-binding</keyword>
<dbReference type="GO" id="GO:0008270">
    <property type="term" value="F:zinc ion binding"/>
    <property type="evidence" value="ECO:0007669"/>
    <property type="project" value="InterPro"/>
</dbReference>
<keyword evidence="4" id="KW-0238">DNA-binding</keyword>
<dbReference type="Gene3D" id="4.10.240.10">
    <property type="entry name" value="Zn(2)-C6 fungal-type DNA-binding domain"/>
    <property type="match status" value="1"/>
</dbReference>
<evidence type="ECO:0000256" key="3">
    <source>
        <dbReference type="ARBA" id="ARBA00023015"/>
    </source>
</evidence>
<evidence type="ECO:0000256" key="2">
    <source>
        <dbReference type="ARBA" id="ARBA00022723"/>
    </source>
</evidence>
<accession>A0A1Y2EKW5</accession>
<keyword evidence="8" id="KW-1133">Transmembrane helix</keyword>
<dbReference type="Proteomes" id="UP000193689">
    <property type="component" value="Unassembled WGS sequence"/>
</dbReference>
<keyword evidence="5" id="KW-0804">Transcription</keyword>
<dbReference type="EMBL" id="MCFJ01000001">
    <property type="protein sequence ID" value="ORY72148.1"/>
    <property type="molecule type" value="Genomic_DNA"/>
</dbReference>
<dbReference type="Pfam" id="PF00172">
    <property type="entry name" value="Zn_clus"/>
    <property type="match status" value="1"/>
</dbReference>
<reference evidence="11 12" key="1">
    <citation type="submission" date="2016-07" db="EMBL/GenBank/DDBJ databases">
        <title>Pervasive Adenine N6-methylation of Active Genes in Fungi.</title>
        <authorList>
            <consortium name="DOE Joint Genome Institute"/>
            <person name="Mondo S.J."/>
            <person name="Dannebaum R.O."/>
            <person name="Kuo R.C."/>
            <person name="Labutti K."/>
            <person name="Haridas S."/>
            <person name="Kuo A."/>
            <person name="Salamov A."/>
            <person name="Ahrendt S.R."/>
            <person name="Lipzen A."/>
            <person name="Sullivan W."/>
            <person name="Andreopoulos W.B."/>
            <person name="Clum A."/>
            <person name="Lindquist E."/>
            <person name="Daum C."/>
            <person name="Ramamoorthy G.K."/>
            <person name="Gryganskyi A."/>
            <person name="Culley D."/>
            <person name="Magnuson J.K."/>
            <person name="James T.Y."/>
            <person name="O'Malley M.A."/>
            <person name="Stajich J.E."/>
            <person name="Spatafora J.W."/>
            <person name="Visel A."/>
            <person name="Grigoriev I.V."/>
        </authorList>
    </citation>
    <scope>NUCLEOTIDE SEQUENCE [LARGE SCALE GENOMIC DNA]</scope>
    <source>
        <strain evidence="11 12">CBS 129021</strain>
    </source>
</reference>
<dbReference type="Pfam" id="PF04082">
    <property type="entry name" value="Fungal_trans"/>
    <property type="match status" value="1"/>
</dbReference>
<dbReference type="OrthoDB" id="4116913at2759"/>
<dbReference type="GeneID" id="63771311"/>
<evidence type="ECO:0000313" key="11">
    <source>
        <dbReference type="EMBL" id="ORY72148.1"/>
    </source>
</evidence>
<protein>
    <recommendedName>
        <fullName evidence="13">Zn(2)-C6 fungal-type domain-containing protein</fullName>
    </recommendedName>
</protein>
<evidence type="ECO:0000256" key="6">
    <source>
        <dbReference type="ARBA" id="ARBA00023242"/>
    </source>
</evidence>
<dbReference type="RefSeq" id="XP_040721740.1">
    <property type="nucleotide sequence ID" value="XM_040855099.1"/>
</dbReference>
<dbReference type="GO" id="GO:0005634">
    <property type="term" value="C:nucleus"/>
    <property type="evidence" value="ECO:0007669"/>
    <property type="project" value="UniProtKB-SubCell"/>
</dbReference>
<evidence type="ECO:0000259" key="10">
    <source>
        <dbReference type="SMART" id="SM00906"/>
    </source>
</evidence>
<feature type="domain" description="Xylanolytic transcriptional activator regulatory" evidence="10">
    <location>
        <begin position="308"/>
        <end position="390"/>
    </location>
</feature>
<comment type="caution">
    <text evidence="11">The sequence shown here is derived from an EMBL/GenBank/DDBJ whole genome shotgun (WGS) entry which is preliminary data.</text>
</comment>
<feature type="transmembrane region" description="Helical" evidence="8">
    <location>
        <begin position="550"/>
        <end position="571"/>
    </location>
</feature>
<keyword evidence="8" id="KW-0812">Transmembrane</keyword>
<evidence type="ECO:0008006" key="13">
    <source>
        <dbReference type="Google" id="ProtNLM"/>
    </source>
</evidence>
<dbReference type="InterPro" id="IPR007219">
    <property type="entry name" value="XnlR_reg_dom"/>
</dbReference>
<gene>
    <name evidence="11" type="ORF">BCR38DRAFT_331904</name>
</gene>
<dbReference type="CDD" id="cd00067">
    <property type="entry name" value="GAL4"/>
    <property type="match status" value="1"/>
</dbReference>
<dbReference type="InParanoid" id="A0A1Y2EKW5"/>
<dbReference type="PANTHER" id="PTHR46910">
    <property type="entry name" value="TRANSCRIPTION FACTOR PDR1"/>
    <property type="match status" value="1"/>
</dbReference>
<dbReference type="PANTHER" id="PTHR46910:SF37">
    <property type="entry name" value="ZN(II)2CYS6 TRANSCRIPTION FACTOR (EUROFUNG)"/>
    <property type="match status" value="1"/>
</dbReference>
<dbReference type="SMART" id="SM00066">
    <property type="entry name" value="GAL4"/>
    <property type="match status" value="1"/>
</dbReference>
<sequence>MGSNATSRKRACDSCHRRKACQTIQCDAAAPQCNWCEHHGLTCTFTRITRPRKQSGAKSTRERIERLEQLLAGRKASVDRPAASGTSPSTGSGQGAAAPIQAQNALPLAPPARSPGASFGKLHFAGYHLGGICSHNGIPFFSTDGQEWIKTRTGTSPAFSTLCALGPPWQNQQHVQQALLSSASSLELPDRHIVDEYFAVFRSSPFRLVFPVVDIVLFRDTIELAYEPCEGHLSAEPIIAKACVFSFLAIMTLLEATAESTAKVNSDACAAKAQFLMPQIVYDTNMTCLEICFMQCMYHLFTGKMQIAAMFHSLACRIVFMLGAHTPSTTSFRVDTPERMGREWRIKTHLRKLFWICYTFDKDISLRTGQPPALDDQYCDLTLPPMYMDVRYCADKWDMLCQGDSEVPLLPGDLRLSIISSKTSKLLYSAEALHKSDAELLRDIRELDDELERWRVLIPADYRPTLSCSRQFEPDSVANTPKMMHIIAIHFEYHFLMATIHHASCRCRAWASCESGEMEGISSSLALSVEASRSTLIYLRAAVHALYSEAFWMIVFYPMSAILTIFCNILLNPLDPKAKDDLELLASAPQLINAMRMRRLTPNEVIHMKMTEEFVSELTRLGRCAVNKASSDANEMATHQTG</sequence>
<dbReference type="InterPro" id="IPR036864">
    <property type="entry name" value="Zn2-C6_fun-type_DNA-bd_sf"/>
</dbReference>
<organism evidence="11 12">
    <name type="scientific">Pseudomassariella vexata</name>
    <dbReference type="NCBI Taxonomy" id="1141098"/>
    <lineage>
        <taxon>Eukaryota</taxon>
        <taxon>Fungi</taxon>
        <taxon>Dikarya</taxon>
        <taxon>Ascomycota</taxon>
        <taxon>Pezizomycotina</taxon>
        <taxon>Sordariomycetes</taxon>
        <taxon>Xylariomycetidae</taxon>
        <taxon>Amphisphaeriales</taxon>
        <taxon>Pseudomassariaceae</taxon>
        <taxon>Pseudomassariella</taxon>
    </lineage>
</organism>
<dbReference type="GO" id="GO:0000981">
    <property type="term" value="F:DNA-binding transcription factor activity, RNA polymerase II-specific"/>
    <property type="evidence" value="ECO:0007669"/>
    <property type="project" value="InterPro"/>
</dbReference>
<dbReference type="InterPro" id="IPR001138">
    <property type="entry name" value="Zn2Cys6_DnaBD"/>
</dbReference>
<feature type="domain" description="Zn(2)-C6 fungal-type" evidence="9">
    <location>
        <begin position="6"/>
        <end position="54"/>
    </location>
</feature>
<dbReference type="AlphaFoldDB" id="A0A1Y2EKW5"/>
<dbReference type="SMART" id="SM00906">
    <property type="entry name" value="Fungal_trans"/>
    <property type="match status" value="1"/>
</dbReference>
<feature type="compositionally biased region" description="Low complexity" evidence="7">
    <location>
        <begin position="81"/>
        <end position="98"/>
    </location>
</feature>
<evidence type="ECO:0000256" key="1">
    <source>
        <dbReference type="ARBA" id="ARBA00004123"/>
    </source>
</evidence>
<evidence type="ECO:0000256" key="8">
    <source>
        <dbReference type="SAM" id="Phobius"/>
    </source>
</evidence>
<evidence type="ECO:0000256" key="4">
    <source>
        <dbReference type="ARBA" id="ARBA00023125"/>
    </source>
</evidence>
<evidence type="ECO:0000256" key="5">
    <source>
        <dbReference type="ARBA" id="ARBA00023163"/>
    </source>
</evidence>
<dbReference type="STRING" id="1141098.A0A1Y2EKW5"/>
<evidence type="ECO:0000256" key="7">
    <source>
        <dbReference type="SAM" id="MobiDB-lite"/>
    </source>
</evidence>
<dbReference type="SUPFAM" id="SSF57701">
    <property type="entry name" value="Zn2/Cys6 DNA-binding domain"/>
    <property type="match status" value="1"/>
</dbReference>
<dbReference type="CDD" id="cd12148">
    <property type="entry name" value="fungal_TF_MHR"/>
    <property type="match status" value="1"/>
</dbReference>
<evidence type="ECO:0000313" key="12">
    <source>
        <dbReference type="Proteomes" id="UP000193689"/>
    </source>
</evidence>